<feature type="region of interest" description="Disordered" evidence="1">
    <location>
        <begin position="1"/>
        <end position="30"/>
    </location>
</feature>
<dbReference type="Proteomes" id="UP001642484">
    <property type="component" value="Unassembled WGS sequence"/>
</dbReference>
<name>A0ABP0PJ82_9DINO</name>
<keyword evidence="3" id="KW-1185">Reference proteome</keyword>
<sequence length="80" mass="9260">MDTQIANLIKDTKEKKVPEKNPKVKDPKDAQAKELQKYIKRLREKASKARSLALELTGLKVPHQEAMFLSVSHMLIDYQR</sequence>
<organism evidence="2 3">
    <name type="scientific">Durusdinium trenchii</name>
    <dbReference type="NCBI Taxonomy" id="1381693"/>
    <lineage>
        <taxon>Eukaryota</taxon>
        <taxon>Sar</taxon>
        <taxon>Alveolata</taxon>
        <taxon>Dinophyceae</taxon>
        <taxon>Suessiales</taxon>
        <taxon>Symbiodiniaceae</taxon>
        <taxon>Durusdinium</taxon>
    </lineage>
</organism>
<reference evidence="2 3" key="1">
    <citation type="submission" date="2024-02" db="EMBL/GenBank/DDBJ databases">
        <authorList>
            <person name="Chen Y."/>
            <person name="Shah S."/>
            <person name="Dougan E. K."/>
            <person name="Thang M."/>
            <person name="Chan C."/>
        </authorList>
    </citation>
    <scope>NUCLEOTIDE SEQUENCE [LARGE SCALE GENOMIC DNA]</scope>
</reference>
<gene>
    <name evidence="2" type="ORF">CCMP2556_LOCUS37403</name>
</gene>
<evidence type="ECO:0000256" key="1">
    <source>
        <dbReference type="SAM" id="MobiDB-lite"/>
    </source>
</evidence>
<comment type="caution">
    <text evidence="2">The sequence shown here is derived from an EMBL/GenBank/DDBJ whole genome shotgun (WGS) entry which is preliminary data.</text>
</comment>
<accession>A0ABP0PJ82</accession>
<feature type="compositionally biased region" description="Basic and acidic residues" evidence="1">
    <location>
        <begin position="10"/>
        <end position="30"/>
    </location>
</feature>
<evidence type="ECO:0000313" key="3">
    <source>
        <dbReference type="Proteomes" id="UP001642484"/>
    </source>
</evidence>
<proteinExistence type="predicted"/>
<evidence type="ECO:0000313" key="2">
    <source>
        <dbReference type="EMBL" id="CAK9075899.1"/>
    </source>
</evidence>
<protein>
    <submittedName>
        <fullName evidence="2">Uncharacterized protein</fullName>
    </submittedName>
</protein>
<dbReference type="EMBL" id="CAXAMN010023214">
    <property type="protein sequence ID" value="CAK9075899.1"/>
    <property type="molecule type" value="Genomic_DNA"/>
</dbReference>